<evidence type="ECO:0000313" key="5">
    <source>
        <dbReference type="EMBL" id="JAP91961.1"/>
    </source>
</evidence>
<dbReference type="GO" id="GO:0006260">
    <property type="term" value="P:DNA replication"/>
    <property type="evidence" value="ECO:0007669"/>
    <property type="project" value="InterPro"/>
</dbReference>
<dbReference type="EMBL" id="GDID01004645">
    <property type="protein sequence ID" value="JAP91961.1"/>
    <property type="molecule type" value="Transcribed_RNA"/>
</dbReference>
<dbReference type="Pfam" id="PF13597">
    <property type="entry name" value="NRDD"/>
    <property type="match status" value="1"/>
</dbReference>
<dbReference type="GO" id="GO:0043365">
    <property type="term" value="F:[formate-C-acetyltransferase]-activating enzyme activity"/>
    <property type="evidence" value="ECO:0007669"/>
    <property type="project" value="InterPro"/>
</dbReference>
<dbReference type="AlphaFoldDB" id="A0A146K8V8"/>
<dbReference type="PANTHER" id="PTHR21075">
    <property type="entry name" value="ANAEROBIC RIBONUCLEOSIDE-TRIPHOSPHATE REDUCTASE"/>
    <property type="match status" value="1"/>
</dbReference>
<dbReference type="SUPFAM" id="SSF102114">
    <property type="entry name" value="Radical SAM enzymes"/>
    <property type="match status" value="1"/>
</dbReference>
<dbReference type="Pfam" id="PF13353">
    <property type="entry name" value="Fer4_12"/>
    <property type="match status" value="1"/>
</dbReference>
<dbReference type="Gene3D" id="3.20.20.70">
    <property type="entry name" value="Aldolase class I"/>
    <property type="match status" value="1"/>
</dbReference>
<evidence type="ECO:0000256" key="2">
    <source>
        <dbReference type="ARBA" id="ARBA00022723"/>
    </source>
</evidence>
<reference evidence="5" key="1">
    <citation type="submission" date="2015-07" db="EMBL/GenBank/DDBJ databases">
        <title>Adaptation to a free-living lifestyle via gene acquisitions in the diplomonad Trepomonas sp. PC1.</title>
        <authorList>
            <person name="Xu F."/>
            <person name="Jerlstrom-Hultqvist J."/>
            <person name="Kolisko M."/>
            <person name="Simpson A.G.B."/>
            <person name="Roger A.J."/>
            <person name="Svard S.G."/>
            <person name="Andersson J.O."/>
        </authorList>
    </citation>
    <scope>NUCLEOTIDE SEQUENCE</scope>
    <source>
        <strain evidence="5">PC1</strain>
    </source>
</reference>
<dbReference type="GO" id="GO:0008998">
    <property type="term" value="F:ribonucleoside-triphosphate reductase (thioredoxin) activity"/>
    <property type="evidence" value="ECO:0007669"/>
    <property type="project" value="InterPro"/>
</dbReference>
<keyword evidence="1" id="KW-0949">S-adenosyl-L-methionine</keyword>
<dbReference type="NCBIfam" id="TIGR02491">
    <property type="entry name" value="NrdG"/>
    <property type="match status" value="1"/>
</dbReference>
<name>A0A146K8V8_9EUKA</name>
<dbReference type="SFLD" id="SFLDG01063">
    <property type="entry name" value="activating_enzymes__group_1"/>
    <property type="match status" value="1"/>
</dbReference>
<dbReference type="InterPro" id="IPR012837">
    <property type="entry name" value="NrdG"/>
</dbReference>
<protein>
    <submittedName>
        <fullName evidence="5">Anaerobic ribonucleoside-triphosphate reductase</fullName>
    </submittedName>
</protein>
<proteinExistence type="predicted"/>
<organism evidence="5">
    <name type="scientific">Trepomonas sp. PC1</name>
    <dbReference type="NCBI Taxonomy" id="1076344"/>
    <lineage>
        <taxon>Eukaryota</taxon>
        <taxon>Metamonada</taxon>
        <taxon>Diplomonadida</taxon>
        <taxon>Hexamitidae</taxon>
        <taxon>Hexamitinae</taxon>
        <taxon>Trepomonas</taxon>
    </lineage>
</organism>
<dbReference type="InterPro" id="IPR013785">
    <property type="entry name" value="Aldolase_TIM"/>
</dbReference>
<keyword evidence="3" id="KW-0408">Iron</keyword>
<dbReference type="GO" id="GO:0031250">
    <property type="term" value="C:anaerobic ribonucleoside-triphosphate reductase complex"/>
    <property type="evidence" value="ECO:0007669"/>
    <property type="project" value="TreeGrafter"/>
</dbReference>
<dbReference type="Gene3D" id="3.20.70.20">
    <property type="match status" value="1"/>
</dbReference>
<accession>A0A146K8V8</accession>
<feature type="non-terminal residue" evidence="5">
    <location>
        <position position="405"/>
    </location>
</feature>
<dbReference type="GO" id="GO:0009265">
    <property type="term" value="P:2'-deoxyribonucleotide biosynthetic process"/>
    <property type="evidence" value="ECO:0007669"/>
    <property type="project" value="TreeGrafter"/>
</dbReference>
<gene>
    <name evidence="5" type="ORF">TPC1_16250</name>
</gene>
<evidence type="ECO:0000256" key="1">
    <source>
        <dbReference type="ARBA" id="ARBA00022691"/>
    </source>
</evidence>
<dbReference type="InterPro" id="IPR012833">
    <property type="entry name" value="NrdD"/>
</dbReference>
<dbReference type="InterPro" id="IPR058240">
    <property type="entry name" value="rSAM_sf"/>
</dbReference>
<evidence type="ECO:0000256" key="3">
    <source>
        <dbReference type="ARBA" id="ARBA00023004"/>
    </source>
</evidence>
<keyword evidence="2" id="KW-0479">Metal-binding</keyword>
<evidence type="ECO:0000256" key="4">
    <source>
        <dbReference type="ARBA" id="ARBA00023014"/>
    </source>
</evidence>
<dbReference type="SFLD" id="SFLDF00299">
    <property type="entry name" value="anaerobic_ribonucleoside-triph"/>
    <property type="match status" value="1"/>
</dbReference>
<dbReference type="SFLD" id="SFLDG01066">
    <property type="entry name" value="organic_radical-activating_enz"/>
    <property type="match status" value="1"/>
</dbReference>
<feature type="non-terminal residue" evidence="5">
    <location>
        <position position="1"/>
    </location>
</feature>
<dbReference type="PANTHER" id="PTHR21075:SF0">
    <property type="entry name" value="ANAEROBIC RIBONUCLEOSIDE-TRIPHOSPHATE REDUCTASE"/>
    <property type="match status" value="1"/>
</dbReference>
<dbReference type="InterPro" id="IPR007197">
    <property type="entry name" value="rSAM"/>
</dbReference>
<dbReference type="GO" id="GO:0051539">
    <property type="term" value="F:4 iron, 4 sulfur cluster binding"/>
    <property type="evidence" value="ECO:0007669"/>
    <property type="project" value="InterPro"/>
</dbReference>
<dbReference type="SUPFAM" id="SSF51998">
    <property type="entry name" value="PFL-like glycyl radical enzymes"/>
    <property type="match status" value="1"/>
</dbReference>
<dbReference type="GO" id="GO:0004748">
    <property type="term" value="F:ribonucleoside-diphosphate reductase activity, thioredoxin disulfide as acceptor"/>
    <property type="evidence" value="ECO:0007669"/>
    <property type="project" value="TreeGrafter"/>
</dbReference>
<dbReference type="SFLD" id="SFLDS00029">
    <property type="entry name" value="Radical_SAM"/>
    <property type="match status" value="1"/>
</dbReference>
<sequence length="405" mass="46674">TASSHPLFYCQGGCYKKLEPQQKLKECLQAFSWSIGYIGLNECSLLMRKVGLDKDFNFALEFLNHLNKRLEAYSQTYKMMFSLYGTPAESMTHKLIVKDRKKFGQIIGITDKEYYTNSFHVDVKVKINAFQKIQQEQESFHLSKGGRITYSEFPNTRNTQAIQQVCSFAMKAGLYWGVNIQLDQCNECGNTGEFFEHLCTQCKSTNIIEISRVCGYIGFRRLDNKSRMNSGKQQEIEDRVDHFEKPIKEHDDAEIKDFDINNGPGIRVSVWLSGCPHKCVGCHNQQLWEQKLNEKINIPKIIENLSRQETEIGLSILGGEPLTKENYSKVLELCKAVREQHMTCNKSIWLWTGYLYDDIKNRCHALLQLIDVVIDGRFVQELKDTELKYKGSKNQRVLDAKTGAV</sequence>
<keyword evidence="4" id="KW-0411">Iron-sulfur</keyword>